<dbReference type="Proteomes" id="UP000295302">
    <property type="component" value="Unassembled WGS sequence"/>
</dbReference>
<protein>
    <submittedName>
        <fullName evidence="1">Uncharacterized protein</fullName>
    </submittedName>
</protein>
<comment type="caution">
    <text evidence="1">The sequence shown here is derived from an EMBL/GenBank/DDBJ whole genome shotgun (WGS) entry which is preliminary data.</text>
</comment>
<dbReference type="OrthoDB" id="3532718at2"/>
<name>A0A4R4XPZ6_9ACTN</name>
<dbReference type="AlphaFoldDB" id="A0A4R4XPZ6"/>
<reference evidence="1 2" key="1">
    <citation type="submission" date="2019-03" db="EMBL/GenBank/DDBJ databases">
        <title>Draft genome sequences of novel Actinobacteria.</title>
        <authorList>
            <person name="Sahin N."/>
            <person name="Ay H."/>
            <person name="Saygin H."/>
        </authorList>
    </citation>
    <scope>NUCLEOTIDE SEQUENCE [LARGE SCALE GENOMIC DNA]</scope>
    <source>
        <strain evidence="1 2">CH32</strain>
    </source>
</reference>
<dbReference type="RefSeq" id="WP_132622211.1">
    <property type="nucleotide sequence ID" value="NZ_SMKQ01000257.1"/>
</dbReference>
<proteinExistence type="predicted"/>
<accession>A0A4R4XPZ6</accession>
<keyword evidence="2" id="KW-1185">Reference proteome</keyword>
<evidence type="ECO:0000313" key="2">
    <source>
        <dbReference type="Proteomes" id="UP000295302"/>
    </source>
</evidence>
<gene>
    <name evidence="1" type="ORF">E1286_42240</name>
</gene>
<organism evidence="1 2">
    <name type="scientific">Nonomuraea terrae</name>
    <dbReference type="NCBI Taxonomy" id="2530383"/>
    <lineage>
        <taxon>Bacteria</taxon>
        <taxon>Bacillati</taxon>
        <taxon>Actinomycetota</taxon>
        <taxon>Actinomycetes</taxon>
        <taxon>Streptosporangiales</taxon>
        <taxon>Streptosporangiaceae</taxon>
        <taxon>Nonomuraea</taxon>
    </lineage>
</organism>
<sequence>MKLITAFSCLPAASRGSRPPRRSGELGARACPVCSIGWRGPVAERVGSAEGGRTRSGSPSCPWTLVPRHDRFGDGEEHLLGRYATAAGRALEAASGLEAAVRLLRGVGAFGAQGRFGTDRITTKRTAG</sequence>
<evidence type="ECO:0000313" key="1">
    <source>
        <dbReference type="EMBL" id="TDD33448.1"/>
    </source>
</evidence>
<dbReference type="EMBL" id="SMKQ01000257">
    <property type="protein sequence ID" value="TDD33448.1"/>
    <property type="molecule type" value="Genomic_DNA"/>
</dbReference>